<name>A0A2W7MGV4_9BACI</name>
<evidence type="ECO:0000313" key="3">
    <source>
        <dbReference type="Proteomes" id="UP000248646"/>
    </source>
</evidence>
<evidence type="ECO:0000313" key="2">
    <source>
        <dbReference type="EMBL" id="PZX04823.1"/>
    </source>
</evidence>
<feature type="transmembrane region" description="Helical" evidence="1">
    <location>
        <begin position="212"/>
        <end position="229"/>
    </location>
</feature>
<gene>
    <name evidence="2" type="ORF">C7437_10372</name>
</gene>
<feature type="transmembrane region" description="Helical" evidence="1">
    <location>
        <begin position="7"/>
        <end position="25"/>
    </location>
</feature>
<feature type="transmembrane region" description="Helical" evidence="1">
    <location>
        <begin position="235"/>
        <end position="268"/>
    </location>
</feature>
<dbReference type="RefSeq" id="WP_111439484.1">
    <property type="nucleotide sequence ID" value="NZ_QKZI01000003.1"/>
</dbReference>
<feature type="transmembrane region" description="Helical" evidence="1">
    <location>
        <begin position="182"/>
        <end position="200"/>
    </location>
</feature>
<proteinExistence type="predicted"/>
<comment type="caution">
    <text evidence="2">The sequence shown here is derived from an EMBL/GenBank/DDBJ whole genome shotgun (WGS) entry which is preliminary data.</text>
</comment>
<feature type="transmembrane region" description="Helical" evidence="1">
    <location>
        <begin position="361"/>
        <end position="380"/>
    </location>
</feature>
<dbReference type="EMBL" id="QKZI01000003">
    <property type="protein sequence ID" value="PZX04823.1"/>
    <property type="molecule type" value="Genomic_DNA"/>
</dbReference>
<evidence type="ECO:0000256" key="1">
    <source>
        <dbReference type="SAM" id="Phobius"/>
    </source>
</evidence>
<keyword evidence="1" id="KW-0472">Membrane</keyword>
<feature type="transmembrane region" description="Helical" evidence="1">
    <location>
        <begin position="128"/>
        <end position="146"/>
    </location>
</feature>
<dbReference type="AlphaFoldDB" id="A0A2W7MGV4"/>
<feature type="transmembrane region" description="Helical" evidence="1">
    <location>
        <begin position="102"/>
        <end position="122"/>
    </location>
</feature>
<feature type="transmembrane region" description="Helical" evidence="1">
    <location>
        <begin position="423"/>
        <end position="441"/>
    </location>
</feature>
<dbReference type="Proteomes" id="UP000248646">
    <property type="component" value="Unassembled WGS sequence"/>
</dbReference>
<feature type="transmembrane region" description="Helical" evidence="1">
    <location>
        <begin position="158"/>
        <end position="176"/>
    </location>
</feature>
<keyword evidence="1" id="KW-1133">Transmembrane helix</keyword>
<organism evidence="2 3">
    <name type="scientific">Psychrobacillus insolitus</name>
    <dbReference type="NCBI Taxonomy" id="1461"/>
    <lineage>
        <taxon>Bacteria</taxon>
        <taxon>Bacillati</taxon>
        <taxon>Bacillota</taxon>
        <taxon>Bacilli</taxon>
        <taxon>Bacillales</taxon>
        <taxon>Bacillaceae</taxon>
        <taxon>Psychrobacillus</taxon>
    </lineage>
</organism>
<feature type="transmembrane region" description="Helical" evidence="1">
    <location>
        <begin position="280"/>
        <end position="302"/>
    </location>
</feature>
<evidence type="ECO:0008006" key="4">
    <source>
        <dbReference type="Google" id="ProtNLM"/>
    </source>
</evidence>
<dbReference type="OrthoDB" id="2803905at2"/>
<keyword evidence="1" id="KW-0812">Transmembrane</keyword>
<sequence length="447" mass="51385">MGRESIYEGRNSIIICIISSIFVVLKMYTGNNIFLLIFLLLTSAGILFDRIEYKFEYLLFFISWVYVLKFQYSDFSLFIFLSAMYIFICIIYMLIHNSKLEIKFLLGYMLFAAYVITIPLVGGSSLTTVLGFLLNYTLLFFAVSFVKNNRLFGRYIRMYALGLLLSSFIRLISYKIPDLNQYFISMTEIYTLIVGGKLNIRFAGADIDPNYYSIQILLAISCLLVSIYYDKERKNISVLLCMMLSVLGFLSLSKMYLIVFLFLVILALISFSRNNIKVGIKFTLSILLCGGVVAFFAFDYLYSSYFQRFVGSGQGFTGLTTGRSEIWQMFLSDITFDMRVLILGVGYGAVSLNDTMAHNSYLTGLYYMGIIGTIITLIYFNTIRENLIIESKNKKRFKILSVNNIPLLTLLLANFSLDSFVMEYFPIHLFLVIFALNYNGYTKHQMI</sequence>
<feature type="transmembrane region" description="Helical" evidence="1">
    <location>
        <begin position="78"/>
        <end position="95"/>
    </location>
</feature>
<reference evidence="2 3" key="1">
    <citation type="submission" date="2018-06" db="EMBL/GenBank/DDBJ databases">
        <title>Genomic Encyclopedia of Type Strains, Phase IV (KMG-IV): sequencing the most valuable type-strain genomes for metagenomic binning, comparative biology and taxonomic classification.</title>
        <authorList>
            <person name="Goeker M."/>
        </authorList>
    </citation>
    <scope>NUCLEOTIDE SEQUENCE [LARGE SCALE GENOMIC DNA]</scope>
    <source>
        <strain evidence="2 3">DSM 5</strain>
    </source>
</reference>
<protein>
    <recommendedName>
        <fullName evidence="4">O-antigen ligase-like membrane protein</fullName>
    </recommendedName>
</protein>
<accession>A0A2W7MGV4</accession>
<keyword evidence="3" id="KW-1185">Reference proteome</keyword>